<evidence type="ECO:0000313" key="4">
    <source>
        <dbReference type="Proteomes" id="UP000315252"/>
    </source>
</evidence>
<dbReference type="Pfam" id="PF08327">
    <property type="entry name" value="AHSA1"/>
    <property type="match status" value="1"/>
</dbReference>
<dbReference type="InterPro" id="IPR013538">
    <property type="entry name" value="ASHA1/2-like_C"/>
</dbReference>
<dbReference type="SUPFAM" id="SSF55961">
    <property type="entry name" value="Bet v1-like"/>
    <property type="match status" value="1"/>
</dbReference>
<evidence type="ECO:0000313" key="3">
    <source>
        <dbReference type="EMBL" id="TQV79181.1"/>
    </source>
</evidence>
<proteinExistence type="inferred from homology"/>
<dbReference type="OrthoDB" id="9800600at2"/>
<dbReference type="GO" id="GO:0008168">
    <property type="term" value="F:methyltransferase activity"/>
    <property type="evidence" value="ECO:0007669"/>
    <property type="project" value="UniProtKB-KW"/>
</dbReference>
<keyword evidence="4" id="KW-1185">Reference proteome</keyword>
<feature type="domain" description="Activator of Hsp90 ATPase homologue 1/2-like C-terminal" evidence="2">
    <location>
        <begin position="16"/>
        <end position="150"/>
    </location>
</feature>
<keyword evidence="3" id="KW-0489">Methyltransferase</keyword>
<dbReference type="EMBL" id="VHSH01000005">
    <property type="protein sequence ID" value="TQV79181.1"/>
    <property type="molecule type" value="Genomic_DNA"/>
</dbReference>
<gene>
    <name evidence="3" type="ORF">FKG95_16085</name>
</gene>
<dbReference type="Gene3D" id="3.30.530.20">
    <property type="match status" value="1"/>
</dbReference>
<reference evidence="3 4" key="1">
    <citation type="submission" date="2019-06" db="EMBL/GenBank/DDBJ databases">
        <title>Whole genome sequence for Rhodospirillaceae sp. R148.</title>
        <authorList>
            <person name="Wang G."/>
        </authorList>
    </citation>
    <scope>NUCLEOTIDE SEQUENCE [LARGE SCALE GENOMIC DNA]</scope>
    <source>
        <strain evidence="3 4">R148</strain>
    </source>
</reference>
<sequence length="152" mass="17594">MQSTEDKIEKTIDLAAPLPRVWRALTDHREFGEWFQVKLSGPFRPGAVVTGQMTFPGYEDYPWRARVERMEPETLFSFKWHDFDEKSDKDVSEQPTTLVEFRLEAIDGGSTRLHITESGFAALPDPRRLEVLRENTKGWEIQADNIKSHVTT</sequence>
<comment type="caution">
    <text evidence="3">The sequence shown here is derived from an EMBL/GenBank/DDBJ whole genome shotgun (WGS) entry which is preliminary data.</text>
</comment>
<dbReference type="CDD" id="cd08898">
    <property type="entry name" value="SRPBCC_CalC_Aha1-like_5"/>
    <property type="match status" value="1"/>
</dbReference>
<protein>
    <submittedName>
        <fullName evidence="3">Vanillate O-demethylase oxidoreductase VanB</fullName>
    </submittedName>
</protein>
<dbReference type="Proteomes" id="UP000315252">
    <property type="component" value="Unassembled WGS sequence"/>
</dbReference>
<accession>A0A545TPV0</accession>
<evidence type="ECO:0000259" key="2">
    <source>
        <dbReference type="Pfam" id="PF08327"/>
    </source>
</evidence>
<keyword evidence="3" id="KW-0808">Transferase</keyword>
<organism evidence="3 4">
    <name type="scientific">Denitrobaculum tricleocarpae</name>
    <dbReference type="NCBI Taxonomy" id="2591009"/>
    <lineage>
        <taxon>Bacteria</taxon>
        <taxon>Pseudomonadati</taxon>
        <taxon>Pseudomonadota</taxon>
        <taxon>Alphaproteobacteria</taxon>
        <taxon>Rhodospirillales</taxon>
        <taxon>Rhodospirillaceae</taxon>
        <taxon>Denitrobaculum</taxon>
    </lineage>
</organism>
<dbReference type="RefSeq" id="WP_142897405.1">
    <property type="nucleotide sequence ID" value="NZ_ML660056.1"/>
</dbReference>
<comment type="similarity">
    <text evidence="1">Belongs to the AHA1 family.</text>
</comment>
<dbReference type="InterPro" id="IPR023393">
    <property type="entry name" value="START-like_dom_sf"/>
</dbReference>
<dbReference type="AlphaFoldDB" id="A0A545TPV0"/>
<name>A0A545TPV0_9PROT</name>
<dbReference type="GO" id="GO:0032259">
    <property type="term" value="P:methylation"/>
    <property type="evidence" value="ECO:0007669"/>
    <property type="project" value="UniProtKB-KW"/>
</dbReference>
<evidence type="ECO:0000256" key="1">
    <source>
        <dbReference type="ARBA" id="ARBA00006817"/>
    </source>
</evidence>